<accession>A0ABY6KZ72</accession>
<feature type="region of interest" description="Disordered" evidence="1">
    <location>
        <begin position="1"/>
        <end position="45"/>
    </location>
</feature>
<evidence type="ECO:0000256" key="1">
    <source>
        <dbReference type="SAM" id="MobiDB-lite"/>
    </source>
</evidence>
<keyword evidence="3" id="KW-1185">Reference proteome</keyword>
<name>A0ABY6KZ72_9ARAC</name>
<feature type="compositionally biased region" description="Basic and acidic residues" evidence="1">
    <location>
        <begin position="36"/>
        <end position="45"/>
    </location>
</feature>
<dbReference type="Proteomes" id="UP001235939">
    <property type="component" value="Chromosome 11"/>
</dbReference>
<organism evidence="2 3">
    <name type="scientific">Cordylochernes scorpioides</name>
    <dbReference type="NCBI Taxonomy" id="51811"/>
    <lineage>
        <taxon>Eukaryota</taxon>
        <taxon>Metazoa</taxon>
        <taxon>Ecdysozoa</taxon>
        <taxon>Arthropoda</taxon>
        <taxon>Chelicerata</taxon>
        <taxon>Arachnida</taxon>
        <taxon>Pseudoscorpiones</taxon>
        <taxon>Cheliferoidea</taxon>
        <taxon>Chernetidae</taxon>
        <taxon>Cordylochernes</taxon>
    </lineage>
</organism>
<reference evidence="2 3" key="1">
    <citation type="submission" date="2022-01" db="EMBL/GenBank/DDBJ databases">
        <title>A chromosomal length assembly of Cordylochernes scorpioides.</title>
        <authorList>
            <person name="Zeh D."/>
            <person name="Zeh J."/>
        </authorList>
    </citation>
    <scope>NUCLEOTIDE SEQUENCE [LARGE SCALE GENOMIC DNA]</scope>
    <source>
        <strain evidence="2">IN4F17</strain>
        <tissue evidence="2">Whole Body</tissue>
    </source>
</reference>
<sequence length="152" mass="17261">MIPLNQEGGSACRASPRREISPPPLETKTVPDQENGDSHDEPTVVDGAFDRAHFSPYFLRQNPRPADPRWRRIAPSLFIQIYAVLRTPLVVIIGTLTAQIYVDDILRSVLLPFLSHPPRLLFNKIIPDHTRHGLLWIVLTLTELFRCLSSHP</sequence>
<gene>
    <name evidence="2" type="ORF">LAZ67_11002342</name>
</gene>
<evidence type="ECO:0000313" key="2">
    <source>
        <dbReference type="EMBL" id="UYV74186.1"/>
    </source>
</evidence>
<proteinExistence type="predicted"/>
<dbReference type="EMBL" id="CP092873">
    <property type="protein sequence ID" value="UYV74186.1"/>
    <property type="molecule type" value="Genomic_DNA"/>
</dbReference>
<protein>
    <submittedName>
        <fullName evidence="2">Uncharacterized protein</fullName>
    </submittedName>
</protein>
<evidence type="ECO:0000313" key="3">
    <source>
        <dbReference type="Proteomes" id="UP001235939"/>
    </source>
</evidence>